<proteinExistence type="predicted"/>
<sequence length="774" mass="88636">MIRSQRFYRYLLSYILLTVISLLIMSGVVYKQFLSTLRSEVEHSTINSLDQFRLAIDQRILEMDRMAMQISSNAQLKPFKATSHGYGPYEAIEELKQYLSTNMFISDIIIHYNGRNPEQLYAASGTYDVDLFFEDIFQFKNWDQNEFVKMSNTLNAPLMRPMDTVQYNHIVNERYATYSVPLIASSDTPYGVVMFLIHESAFEKLATSVLGEYNGTLYVLDHQGTVLYEYTKGNHVSGLLNATLGTIRSHNGAWNITSLEHNKDHYTTVKHDSDRRGYSYVAVMPSDQIMHKVNQARLLFNLTAAVIFLVGVILAIALSVHNYKPLQKLIGVISNQNQAVQRSSGTSRAKDELDFISNAVVQMAKENEGLIHQLHRQAIVLRDQVLLSLITGKFKSREEWEDNLQFSSLRMDGPHFAVLLFLIDNYQTFRRDNSDSMQDHLKSSLIKILEELSEEGGRGFGVELIDGRSIVFLFNLYEGYNKDEVLHDFAMKTKQILQQYFRFTVTIGIGSIGSDITSISQSFIEASHAARYRLIKGGDQVIFYCDIEQDSARERWYPVETVEQLIRAIRQGDSKAVVEAVHKAFGQITEKKMPIDAAEFICFDIVNNSAKTLIELDIDLDEVTNEALERLFVPHLETIEELERLVTDICCNVCRFVASKKESKNVVLLNQLKDYIHDQYTNQSISLESIAKHFGISPSYATRFFKDHTGDSLMRYIDGMRMDQAKQLLTTTDLKLKDILDEVGYVDSTNFIRKFKKNEGVTPIQYRNIMNSDI</sequence>
<protein>
    <submittedName>
        <fullName evidence="6">Response regulator containing CheY-like receiver domain and AraC-type DNA-binding domain</fullName>
    </submittedName>
</protein>
<evidence type="ECO:0000256" key="4">
    <source>
        <dbReference type="SAM" id="Phobius"/>
    </source>
</evidence>
<evidence type="ECO:0000313" key="6">
    <source>
        <dbReference type="EMBL" id="SMF83135.1"/>
    </source>
</evidence>
<dbReference type="InterPro" id="IPR018062">
    <property type="entry name" value="HTH_AraC-typ_CS"/>
</dbReference>
<evidence type="ECO:0000256" key="1">
    <source>
        <dbReference type="ARBA" id="ARBA00023015"/>
    </source>
</evidence>
<dbReference type="GO" id="GO:0043565">
    <property type="term" value="F:sequence-specific DNA binding"/>
    <property type="evidence" value="ECO:0007669"/>
    <property type="project" value="InterPro"/>
</dbReference>
<dbReference type="AlphaFoldDB" id="A0A1X7HBB3"/>
<evidence type="ECO:0000256" key="3">
    <source>
        <dbReference type="ARBA" id="ARBA00023163"/>
    </source>
</evidence>
<dbReference type="SMART" id="SM00342">
    <property type="entry name" value="HTH_ARAC"/>
    <property type="match status" value="1"/>
</dbReference>
<dbReference type="Pfam" id="PF17853">
    <property type="entry name" value="GGDEF_2"/>
    <property type="match status" value="1"/>
</dbReference>
<name>A0A1X7HBB3_9BACL</name>
<dbReference type="RefSeq" id="WP_208919308.1">
    <property type="nucleotide sequence ID" value="NZ_LT840184.1"/>
</dbReference>
<dbReference type="PROSITE" id="PS00041">
    <property type="entry name" value="HTH_ARAC_FAMILY_1"/>
    <property type="match status" value="1"/>
</dbReference>
<dbReference type="InterPro" id="IPR041522">
    <property type="entry name" value="CdaR_GGDEF"/>
</dbReference>
<evidence type="ECO:0000313" key="7">
    <source>
        <dbReference type="Proteomes" id="UP000192940"/>
    </source>
</evidence>
<feature type="transmembrane region" description="Helical" evidence="4">
    <location>
        <begin position="298"/>
        <end position="320"/>
    </location>
</feature>
<gene>
    <name evidence="6" type="ORF">SAMN05661091_2312</name>
</gene>
<evidence type="ECO:0000256" key="2">
    <source>
        <dbReference type="ARBA" id="ARBA00023125"/>
    </source>
</evidence>
<keyword evidence="3" id="KW-0804">Transcription</keyword>
<dbReference type="InterPro" id="IPR009057">
    <property type="entry name" value="Homeodomain-like_sf"/>
</dbReference>
<feature type="domain" description="HTH araC/xylS-type" evidence="5">
    <location>
        <begin position="670"/>
        <end position="769"/>
    </location>
</feature>
<feature type="transmembrane region" description="Helical" evidence="4">
    <location>
        <begin position="12"/>
        <end position="30"/>
    </location>
</feature>
<dbReference type="PANTHER" id="PTHR43280">
    <property type="entry name" value="ARAC-FAMILY TRANSCRIPTIONAL REGULATOR"/>
    <property type="match status" value="1"/>
</dbReference>
<dbReference type="SUPFAM" id="SSF46689">
    <property type="entry name" value="Homeodomain-like"/>
    <property type="match status" value="2"/>
</dbReference>
<dbReference type="Proteomes" id="UP000192940">
    <property type="component" value="Chromosome I"/>
</dbReference>
<evidence type="ECO:0000259" key="5">
    <source>
        <dbReference type="PROSITE" id="PS01124"/>
    </source>
</evidence>
<dbReference type="PROSITE" id="PS01124">
    <property type="entry name" value="HTH_ARAC_FAMILY_2"/>
    <property type="match status" value="1"/>
</dbReference>
<accession>A0A1X7HBB3</accession>
<keyword evidence="2 6" id="KW-0238">DNA-binding</keyword>
<dbReference type="GO" id="GO:0003700">
    <property type="term" value="F:DNA-binding transcription factor activity"/>
    <property type="evidence" value="ECO:0007669"/>
    <property type="project" value="InterPro"/>
</dbReference>
<keyword evidence="1" id="KW-0805">Transcription regulation</keyword>
<keyword evidence="4" id="KW-1133">Transmembrane helix</keyword>
<dbReference type="Pfam" id="PF12833">
    <property type="entry name" value="HTH_18"/>
    <property type="match status" value="1"/>
</dbReference>
<organism evidence="6 7">
    <name type="scientific">Paenibacillus uliginis N3/975</name>
    <dbReference type="NCBI Taxonomy" id="1313296"/>
    <lineage>
        <taxon>Bacteria</taxon>
        <taxon>Bacillati</taxon>
        <taxon>Bacillota</taxon>
        <taxon>Bacilli</taxon>
        <taxon>Bacillales</taxon>
        <taxon>Paenibacillaceae</taxon>
        <taxon>Paenibacillus</taxon>
    </lineage>
</organism>
<dbReference type="InterPro" id="IPR018060">
    <property type="entry name" value="HTH_AraC"/>
</dbReference>
<dbReference type="EMBL" id="LT840184">
    <property type="protein sequence ID" value="SMF83135.1"/>
    <property type="molecule type" value="Genomic_DNA"/>
</dbReference>
<dbReference type="STRING" id="1313296.SAMN05661091_2312"/>
<keyword evidence="7" id="KW-1185">Reference proteome</keyword>
<dbReference type="PANTHER" id="PTHR43280:SF10">
    <property type="entry name" value="REGULATORY PROTEIN POCR"/>
    <property type="match status" value="1"/>
</dbReference>
<dbReference type="Gene3D" id="1.10.10.60">
    <property type="entry name" value="Homeodomain-like"/>
    <property type="match status" value="2"/>
</dbReference>
<keyword evidence="4" id="KW-0472">Membrane</keyword>
<keyword evidence="4" id="KW-0812">Transmembrane</keyword>
<reference evidence="6 7" key="1">
    <citation type="submission" date="2017-04" db="EMBL/GenBank/DDBJ databases">
        <authorList>
            <person name="Afonso C.L."/>
            <person name="Miller P.J."/>
            <person name="Scott M.A."/>
            <person name="Spackman E."/>
            <person name="Goraichik I."/>
            <person name="Dimitrov K.M."/>
            <person name="Suarez D.L."/>
            <person name="Swayne D.E."/>
        </authorList>
    </citation>
    <scope>NUCLEOTIDE SEQUENCE [LARGE SCALE GENOMIC DNA]</scope>
    <source>
        <strain evidence="6 7">N3/975</strain>
    </source>
</reference>